<proteinExistence type="predicted"/>
<organism evidence="1 2">
    <name type="scientific">Arctium lappa</name>
    <name type="common">Greater burdock</name>
    <name type="synonym">Lappa major</name>
    <dbReference type="NCBI Taxonomy" id="4217"/>
    <lineage>
        <taxon>Eukaryota</taxon>
        <taxon>Viridiplantae</taxon>
        <taxon>Streptophyta</taxon>
        <taxon>Embryophyta</taxon>
        <taxon>Tracheophyta</taxon>
        <taxon>Spermatophyta</taxon>
        <taxon>Magnoliopsida</taxon>
        <taxon>eudicotyledons</taxon>
        <taxon>Gunneridae</taxon>
        <taxon>Pentapetalae</taxon>
        <taxon>asterids</taxon>
        <taxon>campanulids</taxon>
        <taxon>Asterales</taxon>
        <taxon>Asteraceae</taxon>
        <taxon>Carduoideae</taxon>
        <taxon>Cardueae</taxon>
        <taxon>Arctiinae</taxon>
        <taxon>Arctium</taxon>
    </lineage>
</organism>
<accession>A0ACB8ZYN2</accession>
<name>A0ACB8ZYN2_ARCLA</name>
<comment type="caution">
    <text evidence="1">The sequence shown here is derived from an EMBL/GenBank/DDBJ whole genome shotgun (WGS) entry which is preliminary data.</text>
</comment>
<reference evidence="2" key="1">
    <citation type="journal article" date="2022" name="Mol. Ecol. Resour.">
        <title>The genomes of chicory, endive, great burdock and yacon provide insights into Asteraceae palaeo-polyploidization history and plant inulin production.</title>
        <authorList>
            <person name="Fan W."/>
            <person name="Wang S."/>
            <person name="Wang H."/>
            <person name="Wang A."/>
            <person name="Jiang F."/>
            <person name="Liu H."/>
            <person name="Zhao H."/>
            <person name="Xu D."/>
            <person name="Zhang Y."/>
        </authorList>
    </citation>
    <scope>NUCLEOTIDE SEQUENCE [LARGE SCALE GENOMIC DNA]</scope>
    <source>
        <strain evidence="2">cv. Niubang</strain>
    </source>
</reference>
<evidence type="ECO:0000313" key="2">
    <source>
        <dbReference type="Proteomes" id="UP001055879"/>
    </source>
</evidence>
<protein>
    <submittedName>
        <fullName evidence="1">Uncharacterized protein</fullName>
    </submittedName>
</protein>
<reference evidence="1 2" key="2">
    <citation type="journal article" date="2022" name="Mol. Ecol. Resour.">
        <title>The genomes of chicory, endive, great burdock and yacon provide insights into Asteraceae paleo-polyploidization history and plant inulin production.</title>
        <authorList>
            <person name="Fan W."/>
            <person name="Wang S."/>
            <person name="Wang H."/>
            <person name="Wang A."/>
            <person name="Jiang F."/>
            <person name="Liu H."/>
            <person name="Zhao H."/>
            <person name="Xu D."/>
            <person name="Zhang Y."/>
        </authorList>
    </citation>
    <scope>NUCLEOTIDE SEQUENCE [LARGE SCALE GENOMIC DNA]</scope>
    <source>
        <strain evidence="2">cv. Niubang</strain>
    </source>
</reference>
<dbReference type="Proteomes" id="UP001055879">
    <property type="component" value="Linkage Group LG09"/>
</dbReference>
<dbReference type="EMBL" id="CM042055">
    <property type="protein sequence ID" value="KAI3702814.1"/>
    <property type="molecule type" value="Genomic_DNA"/>
</dbReference>
<sequence>MVPSPSAGVFPIPINQGVHDRLPFSNNHQIFERNRSLVTEGSNGAFKRKNVEGYPRNFQGFYPAPGSSSSVATSDGTTMDATSFGVPEHGLNRGGRNRAAGVMGFDHVVVHSNSRLIHGGQSTQAVPTPLLDQRGANGAFPWNRAHGVPYLQGCINGGGMEAANMGIHGYQVAAMSRNSSTFMHSPPITSHQGPPNLYHHPPPPPPMPPMPPPVQAQNMDIHLHLASTSHRHSISTSTGNPFQNRVDPGPRFVGPTPPNGGRVYDPHRRELMIESPARHRSFPNLRVLPEDGVAILDISDYHEVGHLVDHHNDMRLDIDHMSYEELLALGEQIGNVGSGLSEASISDHLKTRTFGSCNPKDPIPADEEHNFCVICQTEFEDQEKIGVLDCRHDYHSECIKKWLMVKNTCPICKSTAIALVTN</sequence>
<gene>
    <name evidence="1" type="ORF">L6452_28566</name>
</gene>
<evidence type="ECO:0000313" key="1">
    <source>
        <dbReference type="EMBL" id="KAI3702814.1"/>
    </source>
</evidence>
<keyword evidence="2" id="KW-1185">Reference proteome</keyword>